<accession>A0ABT4YUL9</accession>
<evidence type="ECO:0000313" key="4">
    <source>
        <dbReference type="Proteomes" id="UP001210678"/>
    </source>
</evidence>
<keyword evidence="1" id="KW-0732">Signal</keyword>
<dbReference type="Gene3D" id="3.60.15.10">
    <property type="entry name" value="Ribonuclease Z/Hydroxyacylglutathione hydrolase-like"/>
    <property type="match status" value="1"/>
</dbReference>
<evidence type="ECO:0000256" key="1">
    <source>
        <dbReference type="SAM" id="SignalP"/>
    </source>
</evidence>
<dbReference type="SUPFAM" id="SSF56281">
    <property type="entry name" value="Metallo-hydrolase/oxidoreductase"/>
    <property type="match status" value="1"/>
</dbReference>
<feature type="chain" id="PRO_5047176667" evidence="1">
    <location>
        <begin position="22"/>
        <end position="354"/>
    </location>
</feature>
<sequence length="354" mass="41267">MYKCILYSTLLALSASSATCAANTYNAEKDFDLEKVKAKYTDVNYVYTSIPERGYNYYKVADNAYYIHNEFDSMVFFITDVGVVVYDARPELTPSVLDLIPRLTDKKITHVIYSHHHRDHAEGMHLYLKSDLLAKDAKIISQKETEEFLQIAHEDLPAERAALRPMPNVVWDDDYVLETGGLRLEFKNYRRNWHSHDDSVVYAPKQNILFAIDTFHAKSAPWIHFGEATDPMMTWKLPQILLNDYPQAEFIITGHEKIVATHADLEEYRDLIKDMQDIMHDVMKSEAFHATMKEAHRRYKDGSEWWNYREGIDLAAEMAAQKFIERWAARVRNASLNAEENFKMMFMQFAILNP</sequence>
<feature type="signal peptide" evidence="1">
    <location>
        <begin position="1"/>
        <end position="21"/>
    </location>
</feature>
<dbReference type="Pfam" id="PF00753">
    <property type="entry name" value="Lactamase_B"/>
    <property type="match status" value="1"/>
</dbReference>
<dbReference type="SMART" id="SM00849">
    <property type="entry name" value="Lactamase_B"/>
    <property type="match status" value="1"/>
</dbReference>
<proteinExistence type="predicted"/>
<gene>
    <name evidence="3" type="ORF">PGX00_16055</name>
</gene>
<keyword evidence="4" id="KW-1185">Reference proteome</keyword>
<comment type="caution">
    <text evidence="3">The sequence shown here is derived from an EMBL/GenBank/DDBJ whole genome shotgun (WGS) entry which is preliminary data.</text>
</comment>
<organism evidence="3 4">
    <name type="scientific">Vibrio algarum</name>
    <dbReference type="NCBI Taxonomy" id="3020714"/>
    <lineage>
        <taxon>Bacteria</taxon>
        <taxon>Pseudomonadati</taxon>
        <taxon>Pseudomonadota</taxon>
        <taxon>Gammaproteobacteria</taxon>
        <taxon>Vibrionales</taxon>
        <taxon>Vibrionaceae</taxon>
        <taxon>Vibrio</taxon>
    </lineage>
</organism>
<dbReference type="InterPro" id="IPR036866">
    <property type="entry name" value="RibonucZ/Hydroxyglut_hydro"/>
</dbReference>
<evidence type="ECO:0000313" key="3">
    <source>
        <dbReference type="EMBL" id="MDB1125072.1"/>
    </source>
</evidence>
<dbReference type="EMBL" id="JAQLOI010000003">
    <property type="protein sequence ID" value="MDB1125072.1"/>
    <property type="molecule type" value="Genomic_DNA"/>
</dbReference>
<evidence type="ECO:0000259" key="2">
    <source>
        <dbReference type="SMART" id="SM00849"/>
    </source>
</evidence>
<feature type="domain" description="Metallo-beta-lactamase" evidence="2">
    <location>
        <begin position="72"/>
        <end position="255"/>
    </location>
</feature>
<dbReference type="Proteomes" id="UP001210678">
    <property type="component" value="Unassembled WGS sequence"/>
</dbReference>
<protein>
    <submittedName>
        <fullName evidence="3">MBL fold metallo-hydrolase</fullName>
    </submittedName>
</protein>
<reference evidence="3 4" key="1">
    <citation type="submission" date="2023-01" db="EMBL/GenBank/DDBJ databases">
        <title>Vibrio sp. KJ40-1 sp.nov, isolated from marine algae.</title>
        <authorList>
            <person name="Butt M."/>
            <person name="Kim J.M.J."/>
            <person name="Jeon C.O.C."/>
        </authorList>
    </citation>
    <scope>NUCLEOTIDE SEQUENCE [LARGE SCALE GENOMIC DNA]</scope>
    <source>
        <strain evidence="3 4">KJ40-1</strain>
    </source>
</reference>
<dbReference type="RefSeq" id="WP_272138445.1">
    <property type="nucleotide sequence ID" value="NZ_JAQLOI010000003.1"/>
</dbReference>
<name>A0ABT4YUL9_9VIBR</name>
<dbReference type="InterPro" id="IPR001279">
    <property type="entry name" value="Metallo-B-lactamas"/>
</dbReference>